<protein>
    <submittedName>
        <fullName evidence="2">Spore cortex biosynthesis protein YabQ</fullName>
    </submittedName>
</protein>
<feature type="transmembrane region" description="Helical" evidence="1">
    <location>
        <begin position="41"/>
        <end position="64"/>
    </location>
</feature>
<gene>
    <name evidence="2" type="ordered locus">Tthe_0266</name>
</gene>
<keyword evidence="1" id="KW-1133">Transmembrane helix</keyword>
<keyword evidence="1" id="KW-0472">Membrane</keyword>
<organism evidence="2 3">
    <name type="scientific">Thermoanaerobacterium thermosaccharolyticum (strain ATCC 7956 / DSM 571 / NCIMB 9385 / NCA 3814 / NCTC 13789 / WDCM 00135 / 2032)</name>
    <name type="common">Clostridium thermosaccharolyticum</name>
    <dbReference type="NCBI Taxonomy" id="580327"/>
    <lineage>
        <taxon>Bacteria</taxon>
        <taxon>Bacillati</taxon>
        <taxon>Bacillota</taxon>
        <taxon>Clostridia</taxon>
        <taxon>Thermoanaerobacterales</taxon>
        <taxon>Thermoanaerobacteraceae</taxon>
        <taxon>Thermoanaerobacterium</taxon>
    </lineage>
</organism>
<feature type="transmembrane region" description="Helical" evidence="1">
    <location>
        <begin position="136"/>
        <end position="154"/>
    </location>
</feature>
<keyword evidence="3" id="KW-1185">Reference proteome</keyword>
<evidence type="ECO:0000256" key="1">
    <source>
        <dbReference type="SAM" id="Phobius"/>
    </source>
</evidence>
<feature type="transmembrane region" description="Helical" evidence="1">
    <location>
        <begin position="70"/>
        <end position="99"/>
    </location>
</feature>
<feature type="transmembrane region" description="Helical" evidence="1">
    <location>
        <begin position="12"/>
        <end position="29"/>
    </location>
</feature>
<dbReference type="eggNOG" id="ENOG5032YR5">
    <property type="taxonomic scope" value="Bacteria"/>
</dbReference>
<dbReference type="NCBIfam" id="TIGR02893">
    <property type="entry name" value="spore_yabQ"/>
    <property type="match status" value="1"/>
</dbReference>
<reference evidence="2 3" key="1">
    <citation type="submission" date="2010-08" db="EMBL/GenBank/DDBJ databases">
        <title>Complete sequence of Thermoanaerobacterium thermosaccharolyticum DSM 571.</title>
        <authorList>
            <consortium name="US DOE Joint Genome Institute"/>
            <person name="Lucas S."/>
            <person name="Copeland A."/>
            <person name="Lapidus A."/>
            <person name="Cheng J.-F."/>
            <person name="Bruce D."/>
            <person name="Goodwin L."/>
            <person name="Pitluck S."/>
            <person name="Teshima H."/>
            <person name="Detter J.C."/>
            <person name="Han C."/>
            <person name="Tapia R."/>
            <person name="Land M."/>
            <person name="Hauser L."/>
            <person name="Chang Y.-J."/>
            <person name="Jeffries C."/>
            <person name="Kyrpides N."/>
            <person name="Ivanova N."/>
            <person name="Mikhailova N."/>
            <person name="Hemme C.L."/>
            <person name="Woyke T."/>
        </authorList>
    </citation>
    <scope>NUCLEOTIDE SEQUENCE [LARGE SCALE GENOMIC DNA]</scope>
    <source>
        <strain evidence="3">ATCC 7956 / DSM 571 / NCIMB 9385 / NCA 3814 / NCTC 13789 / WDCM 00135 / 2032</strain>
    </source>
</reference>
<dbReference type="KEGG" id="ttm:Tthe_0266"/>
<dbReference type="AlphaFoldDB" id="D9TQ54"/>
<accession>D9TQ54</accession>
<dbReference type="RefSeq" id="WP_013296820.1">
    <property type="nucleotide sequence ID" value="NC_014410.1"/>
</dbReference>
<dbReference type="STRING" id="580327.Tthe_0266"/>
<keyword evidence="1" id="KW-0812">Transmembrane</keyword>
<dbReference type="GeneID" id="93863156"/>
<dbReference type="HOGENOM" id="CLU_113225_2_1_9"/>
<sequence>MVMNVQSQLYSFLVMLYGGIIIAILYDIYKIIRIILKPKRIATDIGDIIFWILGTIVFIFFLYISNYAEIRFYSFLGFIIGILLYNILLSHFVIKLLLLVYRIAKNIFIKIYKIVTYPFIVAYNMLIMPIKYFTKMLGIPFTLVYNIISHFNIFKKKNKGFLVAMSNIFLKQ</sequence>
<name>D9TQ54_THETC</name>
<evidence type="ECO:0000313" key="2">
    <source>
        <dbReference type="EMBL" id="ADL67841.1"/>
    </source>
</evidence>
<dbReference type="InterPro" id="IPR019074">
    <property type="entry name" value="YabQ"/>
</dbReference>
<proteinExistence type="predicted"/>
<feature type="transmembrane region" description="Helical" evidence="1">
    <location>
        <begin position="111"/>
        <end position="130"/>
    </location>
</feature>
<dbReference type="OrthoDB" id="1685240at2"/>
<dbReference type="EMBL" id="CP002171">
    <property type="protein sequence ID" value="ADL67841.1"/>
    <property type="molecule type" value="Genomic_DNA"/>
</dbReference>
<dbReference type="Proteomes" id="UP000001626">
    <property type="component" value="Chromosome"/>
</dbReference>
<dbReference type="Pfam" id="PF09578">
    <property type="entry name" value="Spore_YabQ"/>
    <property type="match status" value="1"/>
</dbReference>
<evidence type="ECO:0000313" key="3">
    <source>
        <dbReference type="Proteomes" id="UP000001626"/>
    </source>
</evidence>